<evidence type="ECO:0000256" key="6">
    <source>
        <dbReference type="ARBA" id="ARBA00023136"/>
    </source>
</evidence>
<evidence type="ECO:0000256" key="3">
    <source>
        <dbReference type="ARBA" id="ARBA00022448"/>
    </source>
</evidence>
<evidence type="ECO:0000256" key="1">
    <source>
        <dbReference type="ARBA" id="ARBA00004370"/>
    </source>
</evidence>
<dbReference type="AlphaFoldDB" id="J3L0A9"/>
<keyword evidence="5" id="KW-1133">Transmembrane helix</keyword>
<reference evidence="7" key="1">
    <citation type="journal article" date="2013" name="Nat. Commun.">
        <title>Whole-genome sequencing of Oryza brachyantha reveals mechanisms underlying Oryza genome evolution.</title>
        <authorList>
            <person name="Chen J."/>
            <person name="Huang Q."/>
            <person name="Gao D."/>
            <person name="Wang J."/>
            <person name="Lang Y."/>
            <person name="Liu T."/>
            <person name="Li B."/>
            <person name="Bai Z."/>
            <person name="Luis Goicoechea J."/>
            <person name="Liang C."/>
            <person name="Chen C."/>
            <person name="Zhang W."/>
            <person name="Sun S."/>
            <person name="Liao Y."/>
            <person name="Zhang X."/>
            <person name="Yang L."/>
            <person name="Song C."/>
            <person name="Wang M."/>
            <person name="Shi J."/>
            <person name="Liu G."/>
            <person name="Liu J."/>
            <person name="Zhou H."/>
            <person name="Zhou W."/>
            <person name="Yu Q."/>
            <person name="An N."/>
            <person name="Chen Y."/>
            <person name="Cai Q."/>
            <person name="Wang B."/>
            <person name="Liu B."/>
            <person name="Min J."/>
            <person name="Huang Y."/>
            <person name="Wu H."/>
            <person name="Li Z."/>
            <person name="Zhang Y."/>
            <person name="Yin Y."/>
            <person name="Song W."/>
            <person name="Jiang J."/>
            <person name="Jackson S.A."/>
            <person name="Wing R.A."/>
            <person name="Wang J."/>
            <person name="Chen M."/>
        </authorList>
    </citation>
    <scope>NUCLEOTIDE SEQUENCE [LARGE SCALE GENOMIC DNA]</scope>
    <source>
        <strain evidence="7">cv. IRGC 101232</strain>
    </source>
</reference>
<dbReference type="STRING" id="4533.J3L0A9"/>
<comment type="subcellular location">
    <subcellularLocation>
        <location evidence="1">Membrane</location>
    </subcellularLocation>
</comment>
<proteinExistence type="inferred from homology"/>
<dbReference type="InterPro" id="IPR030182">
    <property type="entry name" value="PUP_plant"/>
</dbReference>
<evidence type="ECO:0000256" key="4">
    <source>
        <dbReference type="ARBA" id="ARBA00022692"/>
    </source>
</evidence>
<dbReference type="EnsemblPlants" id="OB01G26650.1">
    <property type="protein sequence ID" value="OB01G26650.1"/>
    <property type="gene ID" value="OB01G26650"/>
</dbReference>
<name>J3L0A9_ORYBR</name>
<keyword evidence="3" id="KW-0813">Transport</keyword>
<reference evidence="7" key="2">
    <citation type="submission" date="2013-04" db="UniProtKB">
        <authorList>
            <consortium name="EnsemblPlants"/>
        </authorList>
    </citation>
    <scope>IDENTIFICATION</scope>
</reference>
<organism evidence="7">
    <name type="scientific">Oryza brachyantha</name>
    <name type="common">malo sina</name>
    <dbReference type="NCBI Taxonomy" id="4533"/>
    <lineage>
        <taxon>Eukaryota</taxon>
        <taxon>Viridiplantae</taxon>
        <taxon>Streptophyta</taxon>
        <taxon>Embryophyta</taxon>
        <taxon>Tracheophyta</taxon>
        <taxon>Spermatophyta</taxon>
        <taxon>Magnoliopsida</taxon>
        <taxon>Liliopsida</taxon>
        <taxon>Poales</taxon>
        <taxon>Poaceae</taxon>
        <taxon>BOP clade</taxon>
        <taxon>Oryzoideae</taxon>
        <taxon>Oryzeae</taxon>
        <taxon>Oryzinae</taxon>
        <taxon>Oryza</taxon>
    </lineage>
</organism>
<evidence type="ECO:0000256" key="5">
    <source>
        <dbReference type="ARBA" id="ARBA00022989"/>
    </source>
</evidence>
<sequence length="63" mass="6719">MTALLAVNVAGGVVVFGDEFGPEKAVAMLLCLWAFSSYVYGEYKKGDKAAMGDEDDQGVLDRV</sequence>
<comment type="similarity">
    <text evidence="2">Belongs to the purine permeases (TC 2.A.7.14) family.</text>
</comment>
<dbReference type="Proteomes" id="UP000006038">
    <property type="component" value="Chromosome 1"/>
</dbReference>
<evidence type="ECO:0000313" key="8">
    <source>
        <dbReference type="Proteomes" id="UP000006038"/>
    </source>
</evidence>
<keyword evidence="6" id="KW-0472">Membrane</keyword>
<accession>J3L0A9</accession>
<keyword evidence="4" id="KW-0812">Transmembrane</keyword>
<dbReference type="PANTHER" id="PTHR31376">
    <property type="entry name" value="OS09G0467300 PROTEIN-RELATED"/>
    <property type="match status" value="1"/>
</dbReference>
<protein>
    <submittedName>
        <fullName evidence="7">Uncharacterized protein</fullName>
    </submittedName>
</protein>
<dbReference type="Pfam" id="PF16913">
    <property type="entry name" value="PUNUT"/>
    <property type="match status" value="1"/>
</dbReference>
<dbReference type="GO" id="GO:0005345">
    <property type="term" value="F:purine nucleobase transmembrane transporter activity"/>
    <property type="evidence" value="ECO:0007669"/>
    <property type="project" value="UniProtKB-ARBA"/>
</dbReference>
<dbReference type="Gramene" id="OB01G26650.1">
    <property type="protein sequence ID" value="OB01G26650.1"/>
    <property type="gene ID" value="OB01G26650"/>
</dbReference>
<evidence type="ECO:0000256" key="2">
    <source>
        <dbReference type="ARBA" id="ARBA00006213"/>
    </source>
</evidence>
<dbReference type="GO" id="GO:0015211">
    <property type="term" value="F:purine nucleoside transmembrane transporter activity"/>
    <property type="evidence" value="ECO:0007669"/>
    <property type="project" value="InterPro"/>
</dbReference>
<keyword evidence="8" id="KW-1185">Reference proteome</keyword>
<dbReference type="PANTHER" id="PTHR31376:SF15">
    <property type="entry name" value="PURINE PERMEASE-RELATED"/>
    <property type="match status" value="1"/>
</dbReference>
<dbReference type="GO" id="GO:0016020">
    <property type="term" value="C:membrane"/>
    <property type="evidence" value="ECO:0007669"/>
    <property type="project" value="UniProtKB-SubCell"/>
</dbReference>
<dbReference type="HOGENOM" id="CLU_2889370_0_0_1"/>
<evidence type="ECO:0000313" key="7">
    <source>
        <dbReference type="EnsemblPlants" id="OB01G26650.1"/>
    </source>
</evidence>